<evidence type="ECO:0000313" key="3">
    <source>
        <dbReference type="EMBL" id="QBP11892.1"/>
    </source>
</evidence>
<keyword evidence="2" id="KW-0732">Signal</keyword>
<feature type="region of interest" description="Disordered" evidence="1">
    <location>
        <begin position="38"/>
        <end position="140"/>
    </location>
</feature>
<evidence type="ECO:0000256" key="2">
    <source>
        <dbReference type="SAM" id="SignalP"/>
    </source>
</evidence>
<feature type="compositionally biased region" description="Gly residues" evidence="1">
    <location>
        <begin position="85"/>
        <end position="96"/>
    </location>
</feature>
<feature type="chain" id="PRO_5019819336" evidence="2">
    <location>
        <begin position="38"/>
        <end position="140"/>
    </location>
</feature>
<name>A0A482IVE0_9BURK</name>
<protein>
    <submittedName>
        <fullName evidence="3">Uncharacterized protein</fullName>
    </submittedName>
</protein>
<accession>A0A482IVE0</accession>
<dbReference type="AlphaFoldDB" id="A0A482IVE0"/>
<dbReference type="Proteomes" id="UP000253772">
    <property type="component" value="Chromosome c2"/>
</dbReference>
<evidence type="ECO:0000256" key="1">
    <source>
        <dbReference type="SAM" id="MobiDB-lite"/>
    </source>
</evidence>
<dbReference type="RefSeq" id="WP_017512845.1">
    <property type="nucleotide sequence ID" value="NZ_CP037901.1"/>
</dbReference>
<feature type="compositionally biased region" description="Low complexity" evidence="1">
    <location>
        <begin position="103"/>
        <end position="126"/>
    </location>
</feature>
<feature type="compositionally biased region" description="Polar residues" evidence="1">
    <location>
        <begin position="71"/>
        <end position="83"/>
    </location>
</feature>
<dbReference type="OrthoDB" id="8929874at2"/>
<gene>
    <name evidence="3" type="ORF">DDF84_019000</name>
</gene>
<organism evidence="3 4">
    <name type="scientific">Cupriavidus metallidurans</name>
    <dbReference type="NCBI Taxonomy" id="119219"/>
    <lineage>
        <taxon>Bacteria</taxon>
        <taxon>Pseudomonadati</taxon>
        <taxon>Pseudomonadota</taxon>
        <taxon>Betaproteobacteria</taxon>
        <taxon>Burkholderiales</taxon>
        <taxon>Burkholderiaceae</taxon>
        <taxon>Cupriavidus</taxon>
    </lineage>
</organism>
<dbReference type="EMBL" id="CP037901">
    <property type="protein sequence ID" value="QBP11892.1"/>
    <property type="molecule type" value="Genomic_DNA"/>
</dbReference>
<proteinExistence type="predicted"/>
<evidence type="ECO:0000313" key="4">
    <source>
        <dbReference type="Proteomes" id="UP000253772"/>
    </source>
</evidence>
<reference evidence="3 4" key="1">
    <citation type="submission" date="2019-03" db="EMBL/GenBank/DDBJ databases">
        <title>Comparative insights into the high quality Complete genome sequence of highly metal resistant Cupriavidus metallidurans strain BS1 isolated from a gold-copper mine.</title>
        <authorList>
            <person name="Mazhar H.S."/>
            <person name="Rensing C."/>
        </authorList>
    </citation>
    <scope>NUCLEOTIDE SEQUENCE [LARGE SCALE GENOMIC DNA]</scope>
    <source>
        <strain evidence="3 4">BS1</strain>
    </source>
</reference>
<sequence length="140" mass="14284">MNHPAPNKPRHTFRRQPRIATWLAAAAVLALPGVAFSQQTASPADGGDNDAAMRNIQSNFARMTPAPRTIDTINQELKQTATKSHGGGGGGLGQRGGGRHGRQAQQQDKSDSGNGNTSGTAGNGTAPSESTGLSSGPSAQ</sequence>
<feature type="compositionally biased region" description="Polar residues" evidence="1">
    <location>
        <begin position="127"/>
        <end position="140"/>
    </location>
</feature>
<feature type="signal peptide" evidence="2">
    <location>
        <begin position="1"/>
        <end position="37"/>
    </location>
</feature>